<evidence type="ECO:0000313" key="3">
    <source>
        <dbReference type="Proteomes" id="UP001329825"/>
    </source>
</evidence>
<protein>
    <recommendedName>
        <fullName evidence="4">Arrestin-like N-terminal domain-containing protein</fullName>
    </recommendedName>
</protein>
<proteinExistence type="predicted"/>
<dbReference type="EMBL" id="CP141881">
    <property type="protein sequence ID" value="WRT64404.1"/>
    <property type="molecule type" value="Genomic_DNA"/>
</dbReference>
<evidence type="ECO:0008006" key="4">
    <source>
        <dbReference type="Google" id="ProtNLM"/>
    </source>
</evidence>
<accession>A0ABZ1CRM0</accession>
<name>A0ABZ1CRM0_9TREE</name>
<dbReference type="Proteomes" id="UP001329825">
    <property type="component" value="Chromosome 1"/>
</dbReference>
<keyword evidence="3" id="KW-1185">Reference proteome</keyword>
<gene>
    <name evidence="2" type="ORF">IL334_001336</name>
</gene>
<feature type="region of interest" description="Disordered" evidence="1">
    <location>
        <begin position="300"/>
        <end position="329"/>
    </location>
</feature>
<evidence type="ECO:0000313" key="2">
    <source>
        <dbReference type="EMBL" id="WRT64404.1"/>
    </source>
</evidence>
<dbReference type="Gene3D" id="2.60.40.640">
    <property type="match status" value="1"/>
</dbReference>
<dbReference type="RefSeq" id="XP_062789144.1">
    <property type="nucleotide sequence ID" value="XM_062933093.1"/>
</dbReference>
<organism evidence="2 3">
    <name type="scientific">Kwoniella shivajii</name>
    <dbReference type="NCBI Taxonomy" id="564305"/>
    <lineage>
        <taxon>Eukaryota</taxon>
        <taxon>Fungi</taxon>
        <taxon>Dikarya</taxon>
        <taxon>Basidiomycota</taxon>
        <taxon>Agaricomycotina</taxon>
        <taxon>Tremellomycetes</taxon>
        <taxon>Tremellales</taxon>
        <taxon>Cryptococcaceae</taxon>
        <taxon>Kwoniella</taxon>
    </lineage>
</organism>
<reference evidence="2 3" key="1">
    <citation type="submission" date="2024-01" db="EMBL/GenBank/DDBJ databases">
        <title>Comparative genomics of Cryptococcus and Kwoniella reveals pathogenesis evolution and contrasting modes of karyotype evolution via chromosome fusion or intercentromeric recombination.</title>
        <authorList>
            <person name="Coelho M.A."/>
            <person name="David-Palma M."/>
            <person name="Shea T."/>
            <person name="Bowers K."/>
            <person name="McGinley-Smith S."/>
            <person name="Mohammad A.W."/>
            <person name="Gnirke A."/>
            <person name="Yurkov A.M."/>
            <person name="Nowrousian M."/>
            <person name="Sun S."/>
            <person name="Cuomo C.A."/>
            <person name="Heitman J."/>
        </authorList>
    </citation>
    <scope>NUCLEOTIDE SEQUENCE [LARGE SCALE GENOMIC DNA]</scope>
    <source>
        <strain evidence="2">CBS 11374</strain>
    </source>
</reference>
<evidence type="ECO:0000256" key="1">
    <source>
        <dbReference type="SAM" id="MobiDB-lite"/>
    </source>
</evidence>
<sequence>MIQLTVGLYQSPVYLCSDNSVDGLVQLSGYVRMRTSQPETVNSLHVILSVSVKTRRSLGRKWTSPMPIASYESVVIERDRRIEAGESSFDFSLQISDQVPPSRDTQFEKITHSLHAIIPNESPSYVRRPLKINWQDRLPLSISVASSTIRKKMSRKRGSQSSHPAILPAKTMNSTDILVCESCFDSEYGLSFPWENHTEIESVGAKVSISCDSSSMLLGSPANIHLHLHELPPSLIVHGWNMSLIQITEAPKSSSEHTSSLSVFKEEFLIGKGGDPCYSRLPERTAAVLGRPETGAYLWKGPKSDAVDDETARGNEAHSSSYDGDLPVRLPSPVIGGTPSYLGRENYSSVEHRLRLTLFFSVFNQPSQRIPSPSRDSLPETTYITNWDFVRPINVLSDSYYVENTPLPSYSRDSKPFFHHEERTKDFDRAKRFDSMLLPRILTIAEFDGRFTRPVAMEPKRLIEAAANHWEETGGLCACFEDHSPESHMDPTAGLVPSLLSGEKNRI</sequence>
<dbReference type="InterPro" id="IPR014752">
    <property type="entry name" value="Arrestin-like_C"/>
</dbReference>
<dbReference type="GeneID" id="87953467"/>
<feature type="compositionally biased region" description="Basic and acidic residues" evidence="1">
    <location>
        <begin position="302"/>
        <end position="316"/>
    </location>
</feature>